<proteinExistence type="predicted"/>
<sequence>MDQDKNSFQDRLKKIEKKQAEAPKATPKVEMVADTGPSFAPSSGGGSPIGSKLLMMVGGATLLLAGAGIFLRDATAHDDVTAMVLNDGEAREVSLLGRMLGGSFDPDSVKAQKPIYHLPEAPDGWVRATLSDVRKISALDQLRGQWPENAEVTLDQNPGFSSLSKFVRMNQVKTNKTKALEEVQAQAHYLAGNGAHLQVLLKFLPDGEELGPENAGTAWAQKMFADRTGFPKGQAPVITTFDGRPAIGRGNVALDPTDTALMPIELAVPLTQNSYIRIIGKAAPADVAKLVDGVSVRGLLAFAG</sequence>
<keyword evidence="3" id="KW-1185">Reference proteome</keyword>
<protein>
    <submittedName>
        <fullName evidence="2">Uncharacterized protein</fullName>
    </submittedName>
</protein>
<evidence type="ECO:0000313" key="2">
    <source>
        <dbReference type="EMBL" id="MXQ08220.1"/>
    </source>
</evidence>
<dbReference type="AlphaFoldDB" id="A0A7C9MW91"/>
<reference evidence="2 3" key="2">
    <citation type="submission" date="2020-03" db="EMBL/GenBank/DDBJ databases">
        <title>Kangsaoukella pontilimi gen. nov., sp. nov., a new member of the family Rhodobacteraceae isolated from a tidal mudflat.</title>
        <authorList>
            <person name="Kim I.S."/>
        </authorList>
    </citation>
    <scope>NUCLEOTIDE SEQUENCE [LARGE SCALE GENOMIC DNA]</scope>
    <source>
        <strain evidence="2 3">GH1-50</strain>
    </source>
</reference>
<organism evidence="2 3">
    <name type="scientific">Kangsaoukella pontilimi</name>
    <dbReference type="NCBI Taxonomy" id="2691042"/>
    <lineage>
        <taxon>Bacteria</taxon>
        <taxon>Pseudomonadati</taxon>
        <taxon>Pseudomonadota</taxon>
        <taxon>Alphaproteobacteria</taxon>
        <taxon>Rhodobacterales</taxon>
        <taxon>Paracoccaceae</taxon>
        <taxon>Kangsaoukella</taxon>
    </lineage>
</organism>
<feature type="compositionally biased region" description="Basic and acidic residues" evidence="1">
    <location>
        <begin position="1"/>
        <end position="21"/>
    </location>
</feature>
<feature type="region of interest" description="Disordered" evidence="1">
    <location>
        <begin position="1"/>
        <end position="44"/>
    </location>
</feature>
<reference evidence="2 3" key="1">
    <citation type="submission" date="2019-12" db="EMBL/GenBank/DDBJ databases">
        <authorList>
            <person name="Lee S.D."/>
        </authorList>
    </citation>
    <scope>NUCLEOTIDE SEQUENCE [LARGE SCALE GENOMIC DNA]</scope>
    <source>
        <strain evidence="2 3">GH1-50</strain>
    </source>
</reference>
<dbReference type="RefSeq" id="WP_160764161.1">
    <property type="nucleotide sequence ID" value="NZ_WUPT01000002.1"/>
</dbReference>
<name>A0A7C9MW91_9RHOB</name>
<dbReference type="Proteomes" id="UP000480350">
    <property type="component" value="Unassembled WGS sequence"/>
</dbReference>
<gene>
    <name evidence="2" type="ORF">GQ651_10235</name>
</gene>
<evidence type="ECO:0000313" key="3">
    <source>
        <dbReference type="Proteomes" id="UP000480350"/>
    </source>
</evidence>
<dbReference type="EMBL" id="WUPT01000002">
    <property type="protein sequence ID" value="MXQ08220.1"/>
    <property type="molecule type" value="Genomic_DNA"/>
</dbReference>
<accession>A0A7C9MW91</accession>
<evidence type="ECO:0000256" key="1">
    <source>
        <dbReference type="SAM" id="MobiDB-lite"/>
    </source>
</evidence>
<comment type="caution">
    <text evidence="2">The sequence shown here is derived from an EMBL/GenBank/DDBJ whole genome shotgun (WGS) entry which is preliminary data.</text>
</comment>